<dbReference type="Pfam" id="PF07650">
    <property type="entry name" value="KH_2"/>
    <property type="match status" value="1"/>
</dbReference>
<dbReference type="InterPro" id="IPR036419">
    <property type="entry name" value="Ribosomal_S3_C_sf"/>
</dbReference>
<feature type="domain" description="KH type-2" evidence="6">
    <location>
        <begin position="16"/>
        <end position="85"/>
    </location>
</feature>
<dbReference type="GO" id="GO:0003735">
    <property type="term" value="F:structural constituent of ribosome"/>
    <property type="evidence" value="ECO:0007669"/>
    <property type="project" value="InterPro"/>
</dbReference>
<protein>
    <submittedName>
        <fullName evidence="7">30S ribosomal protein S3</fullName>
    </submittedName>
</protein>
<comment type="similarity">
    <text evidence="1">Belongs to the universal ribosomal protein uS3 family.</text>
</comment>
<dbReference type="CDD" id="cd02411">
    <property type="entry name" value="KH-II_30S_S3_arch"/>
    <property type="match status" value="1"/>
</dbReference>
<dbReference type="SUPFAM" id="SSF54821">
    <property type="entry name" value="Ribosomal protein S3 C-terminal domain"/>
    <property type="match status" value="1"/>
</dbReference>
<dbReference type="InterPro" id="IPR015946">
    <property type="entry name" value="KH_dom-like_a/b"/>
</dbReference>
<evidence type="ECO:0000256" key="5">
    <source>
        <dbReference type="ARBA" id="ARBA00023274"/>
    </source>
</evidence>
<dbReference type="AlphaFoldDB" id="U3GQ98"/>
<dbReference type="NCBIfam" id="NF003219">
    <property type="entry name" value="PRK04191.1"/>
    <property type="match status" value="1"/>
</dbReference>
<evidence type="ECO:0000256" key="4">
    <source>
        <dbReference type="ARBA" id="ARBA00022980"/>
    </source>
</evidence>
<proteinExistence type="inferred from homology"/>
<dbReference type="InterPro" id="IPR004087">
    <property type="entry name" value="KH_dom"/>
</dbReference>
<dbReference type="SMART" id="SM00322">
    <property type="entry name" value="KH"/>
    <property type="match status" value="1"/>
</dbReference>
<dbReference type="InterPro" id="IPR009019">
    <property type="entry name" value="KH_sf_prok-type"/>
</dbReference>
<dbReference type="PANTHER" id="PTHR11760:SF32">
    <property type="entry name" value="SMALL RIBOSOMAL SUBUNIT PROTEIN US3"/>
    <property type="match status" value="1"/>
</dbReference>
<accession>U3GQ98</accession>
<keyword evidence="5" id="KW-0687">Ribonucleoprotein</keyword>
<dbReference type="InterPro" id="IPR057258">
    <property type="entry name" value="Ribosomal_uS3"/>
</dbReference>
<dbReference type="EMBL" id="KC999261">
    <property type="protein sequence ID" value="AGT99758.1"/>
    <property type="molecule type" value="Genomic_DNA"/>
</dbReference>
<dbReference type="NCBIfam" id="TIGR01008">
    <property type="entry name" value="uS3_euk_arch"/>
    <property type="match status" value="1"/>
</dbReference>
<dbReference type="PANTHER" id="PTHR11760">
    <property type="entry name" value="30S/40S RIBOSOMAL PROTEIN S3"/>
    <property type="match status" value="1"/>
</dbReference>
<dbReference type="Gene3D" id="3.30.300.20">
    <property type="match status" value="1"/>
</dbReference>
<dbReference type="GO" id="GO:1990904">
    <property type="term" value="C:ribonucleoprotein complex"/>
    <property type="evidence" value="ECO:0007669"/>
    <property type="project" value="UniProtKB-KW"/>
</dbReference>
<dbReference type="Gene3D" id="3.30.1140.32">
    <property type="entry name" value="Ribosomal protein S3, C-terminal domain"/>
    <property type="match status" value="1"/>
</dbReference>
<evidence type="ECO:0000256" key="2">
    <source>
        <dbReference type="ARBA" id="ARBA00022730"/>
    </source>
</evidence>
<keyword evidence="2" id="KW-0699">rRNA-binding</keyword>
<dbReference type="InterPro" id="IPR004044">
    <property type="entry name" value="KH_dom_type_2"/>
</dbReference>
<sequence length="226" mass="25056">MEEKKFVKFKQDELGIKEYVKHSLGKGRISDVSIEYTPVGEKIIIATSRPGLVIGRKGEKIDELTYVLRKRFNLDNPHIEIKEITNEALDAQLVADSIAIQIERKGSLKFKIIAYKMLESIMRAGALGAELALSGKLPSERAKTWRFTQGYLKKTGDPSKVVQKAIAQAKTNMGVIGIKVSILPPNAHIHDQIKVNDAMLSIIRQNSLPVAVEPAKKKSKKKGASE</sequence>
<dbReference type="GO" id="GO:0019843">
    <property type="term" value="F:rRNA binding"/>
    <property type="evidence" value="ECO:0007669"/>
    <property type="project" value="UniProtKB-KW"/>
</dbReference>
<keyword evidence="4 7" id="KW-0689">Ribosomal protein</keyword>
<reference evidence="7" key="1">
    <citation type="journal article" date="2015" name="Nat. Commun.">
        <title>Diverse, uncultivated ultra-small bacterial cells in groundwater.</title>
        <authorList>
            <person name="Luef B."/>
            <person name="Frischkorn K.R."/>
            <person name="Wrighton K.C."/>
            <person name="Holman H.-Y.N."/>
            <person name="Birarda G."/>
            <person name="Thomas B.C."/>
            <person name="Singh A."/>
            <person name="Williams K.H."/>
            <person name="Siegerist C.E."/>
            <person name="Tringe S.G."/>
            <person name="Downing K.H."/>
            <person name="Comolli L.R."/>
            <person name="Banfield J.F."/>
        </authorList>
    </citation>
    <scope>NUCLEOTIDE SEQUENCE</scope>
</reference>
<dbReference type="InterPro" id="IPR001351">
    <property type="entry name" value="Ribosomal_uS3_C"/>
</dbReference>
<name>U3GQ98_9ZZZZ</name>
<dbReference type="FunFam" id="3.30.300.20:FF:000001">
    <property type="entry name" value="30S ribosomal protein S3"/>
    <property type="match status" value="1"/>
</dbReference>
<dbReference type="SUPFAM" id="SSF54814">
    <property type="entry name" value="Prokaryotic type KH domain (KH-domain type II)"/>
    <property type="match status" value="1"/>
</dbReference>
<evidence type="ECO:0000256" key="3">
    <source>
        <dbReference type="ARBA" id="ARBA00022884"/>
    </source>
</evidence>
<dbReference type="PROSITE" id="PS50823">
    <property type="entry name" value="KH_TYPE_2"/>
    <property type="match status" value="1"/>
</dbReference>
<dbReference type="Pfam" id="PF00189">
    <property type="entry name" value="Ribosomal_S3_C"/>
    <property type="match status" value="1"/>
</dbReference>
<keyword evidence="3" id="KW-0694">RNA-binding</keyword>
<dbReference type="InterPro" id="IPR005703">
    <property type="entry name" value="Ribosomal_uS3_euk/arc"/>
</dbReference>
<organism evidence="7">
    <name type="scientific">uncultured organism</name>
    <dbReference type="NCBI Taxonomy" id="155900"/>
    <lineage>
        <taxon>unclassified sequences</taxon>
        <taxon>environmental samples</taxon>
    </lineage>
</organism>
<evidence type="ECO:0000259" key="6">
    <source>
        <dbReference type="PROSITE" id="PS50823"/>
    </source>
</evidence>
<evidence type="ECO:0000256" key="1">
    <source>
        <dbReference type="ARBA" id="ARBA00010761"/>
    </source>
</evidence>
<evidence type="ECO:0000313" key="7">
    <source>
        <dbReference type="EMBL" id="AGT99758.1"/>
    </source>
</evidence>